<gene>
    <name evidence="1" type="ORF">NM208_g12741</name>
</gene>
<name>A0ACC1RPB1_9HYPO</name>
<comment type="caution">
    <text evidence="1">The sequence shown here is derived from an EMBL/GenBank/DDBJ whole genome shotgun (WGS) entry which is preliminary data.</text>
</comment>
<protein>
    <submittedName>
        <fullName evidence="1">Uncharacterized protein</fullName>
    </submittedName>
</protein>
<evidence type="ECO:0000313" key="2">
    <source>
        <dbReference type="Proteomes" id="UP001148629"/>
    </source>
</evidence>
<dbReference type="Proteomes" id="UP001148629">
    <property type="component" value="Unassembled WGS sequence"/>
</dbReference>
<accession>A0ACC1RPB1</accession>
<reference evidence="1" key="1">
    <citation type="submission" date="2022-08" db="EMBL/GenBank/DDBJ databases">
        <title>Genome Sequence of Fusarium decemcellulare.</title>
        <authorList>
            <person name="Buettner E."/>
        </authorList>
    </citation>
    <scope>NUCLEOTIDE SEQUENCE</scope>
    <source>
        <strain evidence="1">Babe19</strain>
    </source>
</reference>
<sequence>MATTLNDDAATVTGDLALAASIRNDSATENDVEVAKSKESPGTVDELDWDNNPHNPFNWPARKKALQVVMLSSAGFLGSIGTSIMSPARNQLMEEFNVSSTVALLPLTLYVLALGFGPVIGGPLSETIGRYPIYAASVPLGALFTLGAGFVHNMGGLCFLRFMAGLCWGPVLAVAPGTLSETFTPKSRGPVSAVFILMPFLGPGLGPVIGSFVVNRKGWRWTQWTLIFFAIFAIMIAALSEETFHPAIKRRLAKKKGLKLDPSPPLADRLRLFALVAVVRPVHMLFTEPITGFICLYVSAEFGTLFSFFAAVPYTFGRVYQFTIEKSGLVFLSIVIGRPSIRHTRSRQSTACILP</sequence>
<keyword evidence="2" id="KW-1185">Reference proteome</keyword>
<organism evidence="1 2">
    <name type="scientific">Fusarium decemcellulare</name>
    <dbReference type="NCBI Taxonomy" id="57161"/>
    <lineage>
        <taxon>Eukaryota</taxon>
        <taxon>Fungi</taxon>
        <taxon>Dikarya</taxon>
        <taxon>Ascomycota</taxon>
        <taxon>Pezizomycotina</taxon>
        <taxon>Sordariomycetes</taxon>
        <taxon>Hypocreomycetidae</taxon>
        <taxon>Hypocreales</taxon>
        <taxon>Nectriaceae</taxon>
        <taxon>Fusarium</taxon>
        <taxon>Fusarium decemcellulare species complex</taxon>
    </lineage>
</organism>
<proteinExistence type="predicted"/>
<evidence type="ECO:0000313" key="1">
    <source>
        <dbReference type="EMBL" id="KAJ3522717.1"/>
    </source>
</evidence>
<dbReference type="EMBL" id="JANRMS010002390">
    <property type="protein sequence ID" value="KAJ3522717.1"/>
    <property type="molecule type" value="Genomic_DNA"/>
</dbReference>